<dbReference type="Pfam" id="PF01063">
    <property type="entry name" value="Aminotran_4"/>
    <property type="match status" value="1"/>
</dbReference>
<dbReference type="RefSeq" id="WP_161347638.1">
    <property type="nucleotide sequence ID" value="NZ_BMGW01000009.1"/>
</dbReference>
<dbReference type="EC" id="2.6.1.42" evidence="7"/>
<evidence type="ECO:0000256" key="2">
    <source>
        <dbReference type="ARBA" id="ARBA00003109"/>
    </source>
</evidence>
<evidence type="ECO:0000256" key="3">
    <source>
        <dbReference type="ARBA" id="ARBA00004824"/>
    </source>
</evidence>
<dbReference type="InterPro" id="IPR043131">
    <property type="entry name" value="BCAT-like_N"/>
</dbReference>
<protein>
    <recommendedName>
        <fullName evidence="8">Probable branched-chain-amino-acid aminotransferase</fullName>
        <ecNumber evidence="7">2.6.1.42</ecNumber>
    </recommendedName>
</protein>
<keyword evidence="9" id="KW-0663">Pyridoxal phosphate</keyword>
<gene>
    <name evidence="14" type="ORF">GS660_14200</name>
</gene>
<evidence type="ECO:0000256" key="6">
    <source>
        <dbReference type="ARBA" id="ARBA00009320"/>
    </source>
</evidence>
<evidence type="ECO:0000256" key="4">
    <source>
        <dbReference type="ARBA" id="ARBA00004931"/>
    </source>
</evidence>
<keyword evidence="10" id="KW-0100">Branched-chain amino acid biosynthesis</keyword>
<dbReference type="Gene3D" id="3.20.10.10">
    <property type="entry name" value="D-amino Acid Aminotransferase, subunit A, domain 2"/>
    <property type="match status" value="1"/>
</dbReference>
<evidence type="ECO:0000256" key="11">
    <source>
        <dbReference type="ARBA" id="ARBA00048212"/>
    </source>
</evidence>
<keyword evidence="15" id="KW-1185">Reference proteome</keyword>
<evidence type="ECO:0000256" key="13">
    <source>
        <dbReference type="ARBA" id="ARBA00049229"/>
    </source>
</evidence>
<comment type="function">
    <text evidence="2">Acts on leucine, isoleucine and valine.</text>
</comment>
<dbReference type="Gene3D" id="3.30.470.10">
    <property type="match status" value="1"/>
</dbReference>
<dbReference type="PANTHER" id="PTHR42743">
    <property type="entry name" value="AMINO-ACID AMINOTRANSFERASE"/>
    <property type="match status" value="1"/>
</dbReference>
<organism evidence="14 15">
    <name type="scientific">Frigidibacter albus</name>
    <dbReference type="NCBI Taxonomy" id="1465486"/>
    <lineage>
        <taxon>Bacteria</taxon>
        <taxon>Pseudomonadati</taxon>
        <taxon>Pseudomonadota</taxon>
        <taxon>Alphaproteobacteria</taxon>
        <taxon>Rhodobacterales</taxon>
        <taxon>Paracoccaceae</taxon>
        <taxon>Frigidibacter</taxon>
    </lineage>
</organism>
<comment type="pathway">
    <text evidence="4">Amino-acid biosynthesis; L-valine biosynthesis; L-valine from pyruvate: step 4/4.</text>
</comment>
<keyword evidence="10" id="KW-0028">Amino-acid biosynthesis</keyword>
<evidence type="ECO:0000313" key="15">
    <source>
        <dbReference type="Proteomes" id="UP000477083"/>
    </source>
</evidence>
<dbReference type="AlphaFoldDB" id="A0A6L8VJ47"/>
<evidence type="ECO:0000256" key="12">
    <source>
        <dbReference type="ARBA" id="ARBA00048798"/>
    </source>
</evidence>
<dbReference type="EMBL" id="WWNR01000009">
    <property type="protein sequence ID" value="MZQ90243.1"/>
    <property type="molecule type" value="Genomic_DNA"/>
</dbReference>
<comment type="catalytic activity">
    <reaction evidence="13">
        <text>L-leucine + 2-oxoglutarate = 4-methyl-2-oxopentanoate + L-glutamate</text>
        <dbReference type="Rhea" id="RHEA:18321"/>
        <dbReference type="ChEBI" id="CHEBI:16810"/>
        <dbReference type="ChEBI" id="CHEBI:17865"/>
        <dbReference type="ChEBI" id="CHEBI:29985"/>
        <dbReference type="ChEBI" id="CHEBI:57427"/>
        <dbReference type="EC" id="2.6.1.42"/>
    </reaction>
</comment>
<evidence type="ECO:0000313" key="14">
    <source>
        <dbReference type="EMBL" id="MZQ90243.1"/>
    </source>
</evidence>
<evidence type="ECO:0000256" key="7">
    <source>
        <dbReference type="ARBA" id="ARBA00013053"/>
    </source>
</evidence>
<comment type="catalytic activity">
    <reaction evidence="11">
        <text>L-valine + 2-oxoglutarate = 3-methyl-2-oxobutanoate + L-glutamate</text>
        <dbReference type="Rhea" id="RHEA:24813"/>
        <dbReference type="ChEBI" id="CHEBI:11851"/>
        <dbReference type="ChEBI" id="CHEBI:16810"/>
        <dbReference type="ChEBI" id="CHEBI:29985"/>
        <dbReference type="ChEBI" id="CHEBI:57762"/>
        <dbReference type="EC" id="2.6.1.42"/>
    </reaction>
</comment>
<dbReference type="InterPro" id="IPR043132">
    <property type="entry name" value="BCAT-like_C"/>
</dbReference>
<comment type="pathway">
    <text evidence="5">Amino-acid biosynthesis; L-leucine biosynthesis; L-leucine from 3-methyl-2-oxobutanoate: step 4/4.</text>
</comment>
<dbReference type="GO" id="GO:0004084">
    <property type="term" value="F:branched-chain-amino-acid transaminase activity"/>
    <property type="evidence" value="ECO:0007669"/>
    <property type="project" value="UniProtKB-EC"/>
</dbReference>
<reference evidence="14 15" key="1">
    <citation type="submission" date="2020-01" db="EMBL/GenBank/DDBJ databases">
        <title>Frigidibacter albus SP32T (=CGMCC 1.13995T).</title>
        <authorList>
            <person name="Liao X."/>
        </authorList>
    </citation>
    <scope>NUCLEOTIDE SEQUENCE [LARGE SCALE GENOMIC DNA]</scope>
    <source>
        <strain evidence="14 15">SP32</strain>
    </source>
</reference>
<keyword evidence="14" id="KW-0808">Transferase</keyword>
<name>A0A6L8VJ47_9RHOB</name>
<comment type="cofactor">
    <cofactor evidence="1">
        <name>pyridoxal 5'-phosphate</name>
        <dbReference type="ChEBI" id="CHEBI:597326"/>
    </cofactor>
</comment>
<evidence type="ECO:0000256" key="10">
    <source>
        <dbReference type="ARBA" id="ARBA00023304"/>
    </source>
</evidence>
<comment type="similarity">
    <text evidence="6">Belongs to the class-IV pyridoxal-phosphate-dependent aminotransferase family.</text>
</comment>
<comment type="caution">
    <text evidence="14">The sequence shown here is derived from an EMBL/GenBank/DDBJ whole genome shotgun (WGS) entry which is preliminary data.</text>
</comment>
<evidence type="ECO:0000256" key="8">
    <source>
        <dbReference type="ARBA" id="ARBA00014472"/>
    </source>
</evidence>
<dbReference type="FunFam" id="3.20.10.10:FF:000002">
    <property type="entry name" value="D-alanine aminotransferase"/>
    <property type="match status" value="1"/>
</dbReference>
<evidence type="ECO:0000256" key="9">
    <source>
        <dbReference type="ARBA" id="ARBA00022898"/>
    </source>
</evidence>
<dbReference type="InterPro" id="IPR036038">
    <property type="entry name" value="Aminotransferase-like"/>
</dbReference>
<dbReference type="OrthoDB" id="9805628at2"/>
<dbReference type="Proteomes" id="UP000477083">
    <property type="component" value="Unassembled WGS sequence"/>
</dbReference>
<evidence type="ECO:0000256" key="5">
    <source>
        <dbReference type="ARBA" id="ARBA00005072"/>
    </source>
</evidence>
<dbReference type="InterPro" id="IPR001544">
    <property type="entry name" value="Aminotrans_IV"/>
</dbReference>
<dbReference type="GO" id="GO:0008652">
    <property type="term" value="P:amino acid biosynthetic process"/>
    <property type="evidence" value="ECO:0007669"/>
    <property type="project" value="UniProtKB-ARBA"/>
</dbReference>
<evidence type="ECO:0000256" key="1">
    <source>
        <dbReference type="ARBA" id="ARBA00001933"/>
    </source>
</evidence>
<sequence>MTDMSQGAAYLNGAFLPLAEAKIPVTHWGYRRSDVTYDVVGVRGGAFFRLEDHLARFRASMTRLRMVPPESDDDIRAILHRVVALSGLRDAYVAMDCLRASPPPGAPRHPAYAPSYIMCYAVPWVWVASPEMIDRGMHLMIPRVRRIPPESFDPRVKNFHWGDLTEGQFEALDAGADFAVLLDGAGNVTEGPGFNVFSVTGGVVATPATGALDGITRASVMELCEELGLPLEVRDIPADEFRAADEIFGCTTAGGIMPAARIDGRRMGNDAPGPVSTALKDLFWAKRAQGWHATPVDYAAD</sequence>
<proteinExistence type="inferred from homology"/>
<dbReference type="SUPFAM" id="SSF56752">
    <property type="entry name" value="D-aminoacid aminotransferase-like PLP-dependent enzymes"/>
    <property type="match status" value="1"/>
</dbReference>
<comment type="catalytic activity">
    <reaction evidence="12">
        <text>L-isoleucine + 2-oxoglutarate = (S)-3-methyl-2-oxopentanoate + L-glutamate</text>
        <dbReference type="Rhea" id="RHEA:24801"/>
        <dbReference type="ChEBI" id="CHEBI:16810"/>
        <dbReference type="ChEBI" id="CHEBI:29985"/>
        <dbReference type="ChEBI" id="CHEBI:35146"/>
        <dbReference type="ChEBI" id="CHEBI:58045"/>
        <dbReference type="EC" id="2.6.1.42"/>
    </reaction>
</comment>
<comment type="pathway">
    <text evidence="3">Amino-acid biosynthesis; L-isoleucine biosynthesis; L-isoleucine from 2-oxobutanoate: step 4/4.</text>
</comment>
<keyword evidence="14" id="KW-0032">Aminotransferase</keyword>
<dbReference type="PANTHER" id="PTHR42743:SF11">
    <property type="entry name" value="AMINODEOXYCHORISMATE LYASE"/>
    <property type="match status" value="1"/>
</dbReference>
<dbReference type="GO" id="GO:0009082">
    <property type="term" value="P:branched-chain amino acid biosynthetic process"/>
    <property type="evidence" value="ECO:0007669"/>
    <property type="project" value="UniProtKB-KW"/>
</dbReference>
<dbReference type="InterPro" id="IPR050571">
    <property type="entry name" value="Class-IV_PLP-Dep_Aminotrnsfr"/>
</dbReference>
<accession>A0A6L8VJ47</accession>